<evidence type="ECO:0000313" key="4">
    <source>
        <dbReference type="Ensembl" id="ENSSANP00000087945.1"/>
    </source>
</evidence>
<organism evidence="4 5">
    <name type="scientific">Sinocyclocheilus anshuiensis</name>
    <dbReference type="NCBI Taxonomy" id="1608454"/>
    <lineage>
        <taxon>Eukaryota</taxon>
        <taxon>Metazoa</taxon>
        <taxon>Chordata</taxon>
        <taxon>Craniata</taxon>
        <taxon>Vertebrata</taxon>
        <taxon>Euteleostomi</taxon>
        <taxon>Actinopterygii</taxon>
        <taxon>Neopterygii</taxon>
        <taxon>Teleostei</taxon>
        <taxon>Ostariophysi</taxon>
        <taxon>Cypriniformes</taxon>
        <taxon>Cyprinidae</taxon>
        <taxon>Cyprininae</taxon>
        <taxon>Sinocyclocheilus</taxon>
    </lineage>
</organism>
<dbReference type="InterPro" id="IPR002018">
    <property type="entry name" value="CarbesteraseB"/>
</dbReference>
<evidence type="ECO:0000256" key="1">
    <source>
        <dbReference type="ARBA" id="ARBA00005964"/>
    </source>
</evidence>
<comment type="similarity">
    <text evidence="1">Belongs to the type-B carboxylesterase/lipase family.</text>
</comment>
<dbReference type="Proteomes" id="UP000472260">
    <property type="component" value="Unassembled WGS sequence"/>
</dbReference>
<reference evidence="4" key="1">
    <citation type="submission" date="2025-08" db="UniProtKB">
        <authorList>
            <consortium name="Ensembl"/>
        </authorList>
    </citation>
    <scope>IDENTIFICATION</scope>
</reference>
<protein>
    <recommendedName>
        <fullName evidence="3">Carboxylesterase type B domain-containing protein</fullName>
    </recommendedName>
</protein>
<keyword evidence="2" id="KW-0732">Signal</keyword>
<dbReference type="PROSITE" id="PS00941">
    <property type="entry name" value="CARBOXYLESTERASE_B_2"/>
    <property type="match status" value="1"/>
</dbReference>
<evidence type="ECO:0000259" key="3">
    <source>
        <dbReference type="Pfam" id="PF00135"/>
    </source>
</evidence>
<dbReference type="InterPro" id="IPR029058">
    <property type="entry name" value="AB_hydrolase_fold"/>
</dbReference>
<dbReference type="AlphaFoldDB" id="A0A671RWC4"/>
<dbReference type="Gene3D" id="3.40.50.1820">
    <property type="entry name" value="alpha/beta hydrolase"/>
    <property type="match status" value="1"/>
</dbReference>
<name>A0A671RWC4_9TELE</name>
<dbReference type="InterPro" id="IPR051093">
    <property type="entry name" value="Neuroligin/BSAL"/>
</dbReference>
<evidence type="ECO:0000256" key="2">
    <source>
        <dbReference type="ARBA" id="ARBA00022729"/>
    </source>
</evidence>
<sequence>MGVSEDCLYLNVYTPSQRSESDKLPVIVWIHEGGLVVSGACMFDGSPLAAYENIVVVVIQY</sequence>
<dbReference type="Ensembl" id="ENSSANT00000093447.1">
    <property type="protein sequence ID" value="ENSSANP00000087945.1"/>
    <property type="gene ID" value="ENSSANG00000043532.1"/>
</dbReference>
<dbReference type="Pfam" id="PF00135">
    <property type="entry name" value="COesterase"/>
    <property type="match status" value="1"/>
</dbReference>
<dbReference type="InterPro" id="IPR019819">
    <property type="entry name" value="Carboxylesterase_B_CS"/>
</dbReference>
<dbReference type="PANTHER" id="PTHR43903">
    <property type="entry name" value="NEUROLIGIN"/>
    <property type="match status" value="1"/>
</dbReference>
<accession>A0A671RWC4</accession>
<feature type="domain" description="Carboxylesterase type B" evidence="3">
    <location>
        <begin position="3"/>
        <end position="61"/>
    </location>
</feature>
<keyword evidence="5" id="KW-1185">Reference proteome</keyword>
<dbReference type="SUPFAM" id="SSF53474">
    <property type="entry name" value="alpha/beta-Hydrolases"/>
    <property type="match status" value="1"/>
</dbReference>
<evidence type="ECO:0000313" key="5">
    <source>
        <dbReference type="Proteomes" id="UP000472260"/>
    </source>
</evidence>
<proteinExistence type="inferred from homology"/>
<reference evidence="4" key="2">
    <citation type="submission" date="2025-09" db="UniProtKB">
        <authorList>
            <consortium name="Ensembl"/>
        </authorList>
    </citation>
    <scope>IDENTIFICATION</scope>
</reference>